<dbReference type="Pfam" id="PF01381">
    <property type="entry name" value="HTH_3"/>
    <property type="match status" value="1"/>
</dbReference>
<accession>A0A1H3CUJ1</accession>
<name>A0A1H3CUJ1_9BACL</name>
<keyword evidence="3" id="KW-1185">Reference proteome</keyword>
<proteinExistence type="predicted"/>
<dbReference type="OrthoDB" id="2991476at2"/>
<dbReference type="PROSITE" id="PS50943">
    <property type="entry name" value="HTH_CROC1"/>
    <property type="match status" value="1"/>
</dbReference>
<dbReference type="EMBL" id="FNNQ01000028">
    <property type="protein sequence ID" value="SDX57730.1"/>
    <property type="molecule type" value="Genomic_DNA"/>
</dbReference>
<dbReference type="AlphaFoldDB" id="A0A1H3CUJ1"/>
<feature type="domain" description="HTH cro/C1-type" evidence="1">
    <location>
        <begin position="13"/>
        <end position="66"/>
    </location>
</feature>
<dbReference type="RefSeq" id="WP_091743032.1">
    <property type="nucleotide sequence ID" value="NZ_FNNQ01000028.1"/>
</dbReference>
<evidence type="ECO:0000313" key="3">
    <source>
        <dbReference type="Proteomes" id="UP000198534"/>
    </source>
</evidence>
<dbReference type="Gene3D" id="1.10.260.40">
    <property type="entry name" value="lambda repressor-like DNA-binding domains"/>
    <property type="match status" value="1"/>
</dbReference>
<dbReference type="STRING" id="1048340.SAMN05444487_1282"/>
<evidence type="ECO:0000259" key="1">
    <source>
        <dbReference type="PROSITE" id="PS50943"/>
    </source>
</evidence>
<protein>
    <submittedName>
        <fullName evidence="2">Helix-turn-helix</fullName>
    </submittedName>
</protein>
<dbReference type="InterPro" id="IPR001387">
    <property type="entry name" value="Cro/C1-type_HTH"/>
</dbReference>
<dbReference type="CDD" id="cd00093">
    <property type="entry name" value="HTH_XRE"/>
    <property type="match status" value="1"/>
</dbReference>
<evidence type="ECO:0000313" key="2">
    <source>
        <dbReference type="EMBL" id="SDX57730.1"/>
    </source>
</evidence>
<dbReference type="Proteomes" id="UP000198534">
    <property type="component" value="Unassembled WGS sequence"/>
</dbReference>
<dbReference type="InterPro" id="IPR010982">
    <property type="entry name" value="Lambda_DNA-bd_dom_sf"/>
</dbReference>
<sequence length="117" mass="13367">MHSFDIHRIGEVIRKARKENGFRIEDLADEKISVATISNIERGVPHVRIEKIMYLLNKLGMDASDLPKMLEDHKDMLQELKVELVALEGLIDAGQCKEALTFLKQYELSDEHVLAPL</sequence>
<dbReference type="SMART" id="SM00530">
    <property type="entry name" value="HTH_XRE"/>
    <property type="match status" value="1"/>
</dbReference>
<organism evidence="2 3">
    <name type="scientific">Marininema mesophilum</name>
    <dbReference type="NCBI Taxonomy" id="1048340"/>
    <lineage>
        <taxon>Bacteria</taxon>
        <taxon>Bacillati</taxon>
        <taxon>Bacillota</taxon>
        <taxon>Bacilli</taxon>
        <taxon>Bacillales</taxon>
        <taxon>Thermoactinomycetaceae</taxon>
        <taxon>Marininema</taxon>
    </lineage>
</organism>
<dbReference type="GO" id="GO:0003677">
    <property type="term" value="F:DNA binding"/>
    <property type="evidence" value="ECO:0007669"/>
    <property type="project" value="InterPro"/>
</dbReference>
<reference evidence="2 3" key="1">
    <citation type="submission" date="2016-10" db="EMBL/GenBank/DDBJ databases">
        <authorList>
            <person name="de Groot N.N."/>
        </authorList>
    </citation>
    <scope>NUCLEOTIDE SEQUENCE [LARGE SCALE GENOMIC DNA]</scope>
    <source>
        <strain evidence="2 3">DSM 45610</strain>
    </source>
</reference>
<dbReference type="SUPFAM" id="SSF47413">
    <property type="entry name" value="lambda repressor-like DNA-binding domains"/>
    <property type="match status" value="1"/>
</dbReference>
<gene>
    <name evidence="2" type="ORF">SAMN05444487_1282</name>
</gene>